<feature type="binding site" evidence="4">
    <location>
        <position position="73"/>
    </location>
    <ligand>
        <name>Zn(2+)</name>
        <dbReference type="ChEBI" id="CHEBI:29105"/>
    </ligand>
</feature>
<dbReference type="RefSeq" id="WP_317135881.1">
    <property type="nucleotide sequence ID" value="NZ_CP043875.1"/>
</dbReference>
<feature type="binding site" evidence="4">
    <location>
        <position position="310"/>
    </location>
    <ligand>
        <name>substrate</name>
    </ligand>
</feature>
<dbReference type="EC" id="3.5.4.4" evidence="4"/>
<comment type="pathway">
    <text evidence="4">Amino-acid biosynthesis; S-adenosyl-L-methionine biosynthesis.</text>
</comment>
<comment type="catalytic activity">
    <reaction evidence="4">
        <text>S-methyl-5'-thioadenosine + H2O + H(+) = S-methyl-5'-thioinosine + NH4(+)</text>
        <dbReference type="Rhea" id="RHEA:25025"/>
        <dbReference type="ChEBI" id="CHEBI:15377"/>
        <dbReference type="ChEBI" id="CHEBI:15378"/>
        <dbReference type="ChEBI" id="CHEBI:17509"/>
        <dbReference type="ChEBI" id="CHEBI:28938"/>
        <dbReference type="ChEBI" id="CHEBI:48595"/>
        <dbReference type="EC" id="3.5.4.31"/>
    </reaction>
</comment>
<comment type="catalytic activity">
    <reaction evidence="4">
        <text>S-adenosyl-L-homocysteine + H2O + H(+) = S-inosyl-L-homocysteine + NH4(+)</text>
        <dbReference type="Rhea" id="RHEA:20716"/>
        <dbReference type="ChEBI" id="CHEBI:15377"/>
        <dbReference type="ChEBI" id="CHEBI:15378"/>
        <dbReference type="ChEBI" id="CHEBI:28938"/>
        <dbReference type="ChEBI" id="CHEBI:57856"/>
        <dbReference type="ChEBI" id="CHEBI:57985"/>
        <dbReference type="EC" id="3.5.4.28"/>
    </reaction>
</comment>
<dbReference type="CDD" id="cd01298">
    <property type="entry name" value="ATZ_TRZ_like"/>
    <property type="match status" value="1"/>
</dbReference>
<organism evidence="6 7">
    <name type="scientific">Methanochimaera problematica</name>
    <dbReference type="NCBI Taxonomy" id="2609417"/>
    <lineage>
        <taxon>Archaea</taxon>
        <taxon>Methanobacteriati</taxon>
        <taxon>Methanobacteriota</taxon>
        <taxon>Stenosarchaea group</taxon>
        <taxon>Methanomicrobia</taxon>
        <taxon>Methanomicrobiales</taxon>
        <taxon>Methanomicrobiaceae</taxon>
        <taxon>Methanochimaera</taxon>
    </lineage>
</organism>
<dbReference type="InterPro" id="IPR006680">
    <property type="entry name" value="Amidohydro-rel"/>
</dbReference>
<dbReference type="PANTHER" id="PTHR43794">
    <property type="entry name" value="AMINOHYDROLASE SSNA-RELATED"/>
    <property type="match status" value="1"/>
</dbReference>
<reference evidence="6 7" key="1">
    <citation type="submission" date="2019-09" db="EMBL/GenBank/DDBJ databases">
        <title>The complete genome of Methanoplanus sp. FWC-SCC4.</title>
        <authorList>
            <person name="Chen S.-C."/>
            <person name="Zhou Y.-Z."/>
            <person name="Lai M.-C."/>
        </authorList>
    </citation>
    <scope>NUCLEOTIDE SEQUENCE [LARGE SCALE GENOMIC DNA]</scope>
    <source>
        <strain evidence="6 7">FWC-SCC4</strain>
    </source>
</reference>
<evidence type="ECO:0000256" key="3">
    <source>
        <dbReference type="ARBA" id="ARBA00022833"/>
    </source>
</evidence>
<dbReference type="InterPro" id="IPR023512">
    <property type="entry name" value="Deaminase_MtaD/DadD"/>
</dbReference>
<keyword evidence="2 4" id="KW-0378">Hydrolase</keyword>
<dbReference type="GO" id="GO:0046872">
    <property type="term" value="F:metal ion binding"/>
    <property type="evidence" value="ECO:0007669"/>
    <property type="project" value="UniProtKB-KW"/>
</dbReference>
<dbReference type="FunFam" id="3.20.20.140:FF:000014">
    <property type="entry name" value="5-methylthioadenosine/S-adenosylhomocysteine deaminase"/>
    <property type="match status" value="1"/>
</dbReference>
<dbReference type="InterPro" id="IPR032466">
    <property type="entry name" value="Metal_Hydrolase"/>
</dbReference>
<feature type="binding site" evidence="4">
    <location>
        <position position="194"/>
    </location>
    <ligand>
        <name>substrate</name>
    </ligand>
</feature>
<dbReference type="GO" id="GO:0090613">
    <property type="term" value="F:5'-deoxyadenosine deaminase activity"/>
    <property type="evidence" value="ECO:0007669"/>
    <property type="project" value="UniProtKB-UniRule"/>
</dbReference>
<comment type="caution">
    <text evidence="4">Lacks conserved residue(s) required for the propagation of feature annotation.</text>
</comment>
<dbReference type="EC" id="3.5.4.41" evidence="4"/>
<dbReference type="SUPFAM" id="SSF51338">
    <property type="entry name" value="Composite domain of metallo-dependent hydrolases"/>
    <property type="match status" value="2"/>
</dbReference>
<comment type="catalytic activity">
    <reaction evidence="4">
        <text>adenosine + H2O + H(+) = inosine + NH4(+)</text>
        <dbReference type="Rhea" id="RHEA:24408"/>
        <dbReference type="ChEBI" id="CHEBI:15377"/>
        <dbReference type="ChEBI" id="CHEBI:15378"/>
        <dbReference type="ChEBI" id="CHEBI:16335"/>
        <dbReference type="ChEBI" id="CHEBI:17596"/>
        <dbReference type="ChEBI" id="CHEBI:28938"/>
        <dbReference type="EC" id="3.5.4.4"/>
    </reaction>
</comment>
<dbReference type="KEGG" id="mefw:F1737_06990"/>
<feature type="binding site" evidence="4">
    <location>
        <position position="310"/>
    </location>
    <ligand>
        <name>Zn(2+)</name>
        <dbReference type="ChEBI" id="CHEBI:29105"/>
    </ligand>
</feature>
<evidence type="ECO:0000256" key="4">
    <source>
        <dbReference type="HAMAP-Rule" id="MF_01281"/>
    </source>
</evidence>
<comment type="similarity">
    <text evidence="4">Belongs to the metallo-dependent hydrolases superfamily. MTA/SAH deaminase family.</text>
</comment>
<dbReference type="HAMAP" id="MF_01281">
    <property type="entry name" value="MTA_SAH_deamin"/>
    <property type="match status" value="1"/>
</dbReference>
<comment type="subunit">
    <text evidence="4">Homotetramer.</text>
</comment>
<comment type="function">
    <text evidence="4">Catalyzes the deamination of three SAM-derived enzymatic products, namely 5'-deoxyadenosine, S-adenosyl-L-homocysteine, and 5'-methylthioadenosine, to produce the inosine analogs. Can also deaminate adenosine. The preferred substrate for this enzyme is 5'-deoxyadenosine, but all these substrates are efficiently deaminated. Likely functions in a S-adenosyl-L-methionine (SAM) recycling pathway from S-adenosyl-L-homocysteine (SAH) produced from SAM-dependent methylation reactions. May also be involved in the recycling of 5'-deoxyadenosine, whereupon the 5'-deoxyribose moiety of 5'-deoxyinosine is further metabolized to deoxyhexoses used for the biosynthesis of aromatic amino acids in methanogens.</text>
</comment>
<keyword evidence="7" id="KW-1185">Reference proteome</keyword>
<dbReference type="EMBL" id="CP043875">
    <property type="protein sequence ID" value="WOF16463.1"/>
    <property type="molecule type" value="Genomic_DNA"/>
</dbReference>
<protein>
    <recommendedName>
        <fullName evidence="4">5'-deoxyadenosine deaminase</fullName>
        <shortName evidence="4">5'-dA deaminase</shortName>
        <ecNumber evidence="4">3.5.4.41</ecNumber>
    </recommendedName>
    <alternativeName>
        <fullName evidence="4">5'-methylthioadenosine deaminase</fullName>
        <shortName evidence="4">MTA deaminase</shortName>
        <ecNumber evidence="4">3.5.4.31</ecNumber>
    </alternativeName>
    <alternativeName>
        <fullName evidence="4">Adenosine deaminase</fullName>
        <ecNumber evidence="4">3.5.4.4</ecNumber>
    </alternativeName>
    <alternativeName>
        <fullName evidence="4">S-adenosylhomocysteine deaminase</fullName>
        <shortName evidence="4">SAH deaminase</shortName>
        <ecNumber evidence="4">3.5.4.28</ecNumber>
    </alternativeName>
</protein>
<feature type="binding site" evidence="4">
    <location>
        <position position="224"/>
    </location>
    <ligand>
        <name>substrate</name>
    </ligand>
</feature>
<dbReference type="GO" id="GO:0050270">
    <property type="term" value="F:S-adenosylhomocysteine deaminase activity"/>
    <property type="evidence" value="ECO:0007669"/>
    <property type="project" value="UniProtKB-EC"/>
</dbReference>
<dbReference type="EC" id="3.5.4.28" evidence="4"/>
<sequence>MSNEINETDIFSSNSSVLIRGTLLNGKRQDIFITEEGNIGEISESISGELKNEAEFIIDGSKTVASPGFVNTHTHAAMTLLRGYADDMHLQEWLSEKIWPLEAHLCGEDVYWGTKLACIEMIKSGTVAFNDMYFFMDEAAKAVDECGMKAVLSHGFIDFGSEEKRESEIKATEKLFSDVKKMNNQKIRAAVGPHAPYTVAPEGLSWCSEYAKENDSLLHIHLSETETEVKDCVNQHGMKPAKLLDKCGCLSENTVAAHCCWLDDEECALLGKRGVSVSHNPVSNMKLAVNRAMPYQQLIDAGANVTLGTDGCSSNNNLDILEEMKTAAILQKFFWNSDTLLPAHEAIKMTTESGAKALGFGTGKIETGAPADIVLLKTNISCMTPLYNPESNIVYACGSNAVDTVLCSGRVLMYDGNIPGEEEVYQKAAETAFNLVNRKENADN</sequence>
<feature type="binding site" evidence="4">
    <location>
        <position position="221"/>
    </location>
    <ligand>
        <name>Zn(2+)</name>
        <dbReference type="ChEBI" id="CHEBI:29105"/>
    </ligand>
</feature>
<accession>A0AA97FEA7</accession>
<dbReference type="GeneID" id="85229902"/>
<name>A0AA97FEA7_9EURY</name>
<dbReference type="PANTHER" id="PTHR43794:SF11">
    <property type="entry name" value="AMIDOHYDROLASE-RELATED DOMAIN-CONTAINING PROTEIN"/>
    <property type="match status" value="1"/>
</dbReference>
<dbReference type="Gene3D" id="2.30.40.10">
    <property type="entry name" value="Urease, subunit C, domain 1"/>
    <property type="match status" value="1"/>
</dbReference>
<comment type="catalytic activity">
    <reaction evidence="4">
        <text>5'-deoxyadenosine + H2O + H(+) = 5'-deoxyinosine + NH4(+)</text>
        <dbReference type="Rhea" id="RHEA:42892"/>
        <dbReference type="ChEBI" id="CHEBI:15377"/>
        <dbReference type="ChEBI" id="CHEBI:15378"/>
        <dbReference type="ChEBI" id="CHEBI:17319"/>
        <dbReference type="ChEBI" id="CHEBI:28938"/>
        <dbReference type="ChEBI" id="CHEBI:82775"/>
        <dbReference type="EC" id="3.5.4.41"/>
    </reaction>
</comment>
<dbReference type="SUPFAM" id="SSF51556">
    <property type="entry name" value="Metallo-dependent hydrolases"/>
    <property type="match status" value="1"/>
</dbReference>
<dbReference type="EC" id="3.5.4.31" evidence="4"/>
<dbReference type="Gene3D" id="3.20.20.140">
    <property type="entry name" value="Metal-dependent hydrolases"/>
    <property type="match status" value="1"/>
</dbReference>
<proteinExistence type="inferred from homology"/>
<dbReference type="GO" id="GO:0004000">
    <property type="term" value="F:adenosine deaminase activity"/>
    <property type="evidence" value="ECO:0007669"/>
    <property type="project" value="UniProtKB-UniRule"/>
</dbReference>
<gene>
    <name evidence="4" type="primary">dadD</name>
    <name evidence="6" type="ORF">F1737_06990</name>
</gene>
<keyword evidence="3 4" id="KW-0862">Zinc</keyword>
<comment type="miscellaneous">
    <text evidence="4">SAH is a product of SAM methyltransferases and is known to be a feedback inhibitor of these enzymes. As a result of this inhibition, organisms have evolved efficient enzymes to metabolize SAH via different pathways. The pathway found in methanogens differs from the canonical pathway, it uses the deamination of S-adenosyl-L-homocysteine to form S-inosyl-L-homocysteine for the regeneration of SAM from S-adenosyl-L-homocysteine. 5'-deoxyadenosine is a radical SAM enzyme reaction product which strongly inhibits radical SAM enzymes. A pathway for removing this product must be present in methanogens where the MTA/SAH nucleosidase which normally metabolizes this compound is absent.</text>
</comment>
<dbReference type="AlphaFoldDB" id="A0AA97FEA7"/>
<comment type="cofactor">
    <cofactor evidence="4">
        <name>Zn(2+)</name>
        <dbReference type="ChEBI" id="CHEBI:29105"/>
    </cofactor>
    <text evidence="4">Binds 1 zinc ion per subunit.</text>
</comment>
<dbReference type="InterPro" id="IPR050287">
    <property type="entry name" value="MTA/SAH_deaminase"/>
</dbReference>
<dbReference type="InterPro" id="IPR011059">
    <property type="entry name" value="Metal-dep_hydrolase_composite"/>
</dbReference>
<evidence type="ECO:0000259" key="5">
    <source>
        <dbReference type="Pfam" id="PF01979"/>
    </source>
</evidence>
<evidence type="ECO:0000256" key="1">
    <source>
        <dbReference type="ARBA" id="ARBA00022723"/>
    </source>
</evidence>
<dbReference type="Pfam" id="PF01979">
    <property type="entry name" value="Amidohydro_1"/>
    <property type="match status" value="1"/>
</dbReference>
<evidence type="ECO:0000313" key="7">
    <source>
        <dbReference type="Proteomes" id="UP001301797"/>
    </source>
</evidence>
<feature type="binding site" evidence="4">
    <location>
        <position position="75"/>
    </location>
    <ligand>
        <name>Zn(2+)</name>
        <dbReference type="ChEBI" id="CHEBI:29105"/>
    </ligand>
</feature>
<feature type="binding site" evidence="4">
    <location>
        <position position="102"/>
    </location>
    <ligand>
        <name>substrate</name>
    </ligand>
</feature>
<keyword evidence="1 4" id="KW-0479">Metal-binding</keyword>
<dbReference type="GO" id="GO:0006556">
    <property type="term" value="P:S-adenosylmethionine biosynthetic process"/>
    <property type="evidence" value="ECO:0007669"/>
    <property type="project" value="UniProtKB-UniRule"/>
</dbReference>
<evidence type="ECO:0000313" key="6">
    <source>
        <dbReference type="EMBL" id="WOF16463.1"/>
    </source>
</evidence>
<evidence type="ECO:0000256" key="2">
    <source>
        <dbReference type="ARBA" id="ARBA00022801"/>
    </source>
</evidence>
<dbReference type="GO" id="GO:0090614">
    <property type="term" value="F:5'-methylthioadenosine deaminase activity"/>
    <property type="evidence" value="ECO:0007669"/>
    <property type="project" value="UniProtKB-EC"/>
</dbReference>
<feature type="domain" description="Amidohydrolase-related" evidence="5">
    <location>
        <begin position="65"/>
        <end position="411"/>
    </location>
</feature>
<dbReference type="Proteomes" id="UP001301797">
    <property type="component" value="Chromosome"/>
</dbReference>